<dbReference type="InterPro" id="IPR051544">
    <property type="entry name" value="TPS_OM_transporter"/>
</dbReference>
<dbReference type="InterPro" id="IPR005565">
    <property type="entry name" value="Hemolysn_activator_HlyB_C"/>
</dbReference>
<evidence type="ECO:0000313" key="7">
    <source>
        <dbReference type="Proteomes" id="UP000005090"/>
    </source>
</evidence>
<dbReference type="PANTHER" id="PTHR34597:SF6">
    <property type="entry name" value="BLR6126 PROTEIN"/>
    <property type="match status" value="1"/>
</dbReference>
<reference evidence="6 7" key="1">
    <citation type="journal article" date="2013" name="Genome Announc.">
        <title>Genome Sequence of the Obligate Gammaproteobacterial Methanotroph Methylomicrobium album Strain BG8.</title>
        <authorList>
            <person name="Kits K.D."/>
            <person name="Kalyuzhnaya M.G."/>
            <person name="Klotz M.G."/>
            <person name="Jetten M.S."/>
            <person name="Op den Camp H.J."/>
            <person name="Vuilleumier S."/>
            <person name="Bringel F."/>
            <person name="Dispirito A.A."/>
            <person name="Murrell J.C."/>
            <person name="Bruce D."/>
            <person name="Cheng J.F."/>
            <person name="Copeland A."/>
            <person name="Goodwin L."/>
            <person name="Hauser L."/>
            <person name="Lajus A."/>
            <person name="Land M.L."/>
            <person name="Lapidus A."/>
            <person name="Lucas S."/>
            <person name="Medigue C."/>
            <person name="Pitluck S."/>
            <person name="Woyke T."/>
            <person name="Zeytun A."/>
            <person name="Stein L.Y."/>
        </authorList>
    </citation>
    <scope>NUCLEOTIDE SEQUENCE [LARGE SCALE GENOMIC DNA]</scope>
    <source>
        <strain evidence="6 7">BG8</strain>
    </source>
</reference>
<dbReference type="GO" id="GO:0098046">
    <property type="term" value="C:type V protein secretion system complex"/>
    <property type="evidence" value="ECO:0007669"/>
    <property type="project" value="TreeGrafter"/>
</dbReference>
<dbReference type="HOGENOM" id="CLU_037019_0_0_6"/>
<dbReference type="Proteomes" id="UP000005090">
    <property type="component" value="Chromosome"/>
</dbReference>
<evidence type="ECO:0000259" key="5">
    <source>
        <dbReference type="Pfam" id="PF08479"/>
    </source>
</evidence>
<protein>
    <submittedName>
        <fullName evidence="6">Hemolysin activation/secretion protein</fullName>
    </submittedName>
</protein>
<feature type="domain" description="Polypeptide-transport-associated ShlB-type" evidence="5">
    <location>
        <begin position="61"/>
        <end position="132"/>
    </location>
</feature>
<sequence>MAQDVLGDWIYYGYFKSMHKFIGRTLLTWGVISLFPPAWPSAHAEPAAETEEVPPAFDLLMFQVDGNTVLDPQLIEKTVYPFLGPGKSIEDVDKARQALEDVYRKNGYPTVIVEIPEQDVVNASVRLQVVEGTVERLKISGSRYYELGRIRADIPALAAGKVPHMPEVQQQLTALNQTSADRQVTPVFRAGDTPGKTEVELHVKDEVPLHGSLEVNGRNPESTSRTRLIGSLRYDNLWQRFHSASLQYQVSPENYDEVEVWSGTYVLPTGWADTRLALYGIGINSNTAIGTSVGGLTVVGSGDIYGARLIKPFGLQENVTHSLTLGFDYKSFNQGVTLQGQDMAPTPVSYPAFQIGYDGSWRQPGALTSLGAAANFSVRGLGSDPQEFENRRKDAPTNYAYLTANLKHLRELFWDFRLAARASGQLSYSPLISNEQFSAGGPMSVRGYHQTQQLGDDGLNTSLELQSPLLKRQDWDFVDNLRLSAFIDYAYLWIQDPLPDTPSFYRLAGAGIGLHAQLFKHWNGEVEWAYPFYRQGTVDVGNQRIDFRLAYEF</sequence>
<proteinExistence type="predicted"/>
<keyword evidence="1" id="KW-0472">Membrane</keyword>
<dbReference type="PANTHER" id="PTHR34597">
    <property type="entry name" value="SLR1661 PROTEIN"/>
    <property type="match status" value="1"/>
</dbReference>
<evidence type="ECO:0000313" key="6">
    <source>
        <dbReference type="EMBL" id="EIC28273.1"/>
    </source>
</evidence>
<evidence type="ECO:0000256" key="2">
    <source>
        <dbReference type="ARBA" id="ARBA00022692"/>
    </source>
</evidence>
<dbReference type="eggNOG" id="COG2831">
    <property type="taxonomic scope" value="Bacteria"/>
</dbReference>
<dbReference type="AlphaFoldDB" id="H8GMN3"/>
<dbReference type="RefSeq" id="WP_005369159.1">
    <property type="nucleotide sequence ID" value="NZ_CM001475.1"/>
</dbReference>
<dbReference type="Pfam" id="PF03865">
    <property type="entry name" value="ShlB"/>
    <property type="match status" value="1"/>
</dbReference>
<organism evidence="6 7">
    <name type="scientific">Methylomicrobium album BG8</name>
    <dbReference type="NCBI Taxonomy" id="686340"/>
    <lineage>
        <taxon>Bacteria</taxon>
        <taxon>Pseudomonadati</taxon>
        <taxon>Pseudomonadota</taxon>
        <taxon>Gammaproteobacteria</taxon>
        <taxon>Methylococcales</taxon>
        <taxon>Methylococcaceae</taxon>
        <taxon>Methylomicrobium</taxon>
    </lineage>
</organism>
<keyword evidence="7" id="KW-1185">Reference proteome</keyword>
<keyword evidence="2" id="KW-0812">Transmembrane</keyword>
<accession>H8GMN3</accession>
<evidence type="ECO:0000256" key="1">
    <source>
        <dbReference type="ARBA" id="ARBA00022452"/>
    </source>
</evidence>
<dbReference type="GO" id="GO:0046819">
    <property type="term" value="P:protein secretion by the type V secretion system"/>
    <property type="evidence" value="ECO:0007669"/>
    <property type="project" value="TreeGrafter"/>
</dbReference>
<feature type="domain" description="Haemolysin activator HlyB C-terminal" evidence="4">
    <location>
        <begin position="195"/>
        <end position="515"/>
    </location>
</feature>
<keyword evidence="3" id="KW-0998">Cell outer membrane</keyword>
<dbReference type="InterPro" id="IPR013686">
    <property type="entry name" value="Polypept-transport_assoc_ShlB"/>
</dbReference>
<keyword evidence="1" id="KW-1134">Transmembrane beta strand</keyword>
<dbReference type="Gene3D" id="3.10.20.310">
    <property type="entry name" value="membrane protein fhac"/>
    <property type="match status" value="1"/>
</dbReference>
<dbReference type="EMBL" id="CM001475">
    <property type="protein sequence ID" value="EIC28273.1"/>
    <property type="molecule type" value="Genomic_DNA"/>
</dbReference>
<evidence type="ECO:0000259" key="4">
    <source>
        <dbReference type="Pfam" id="PF03865"/>
    </source>
</evidence>
<dbReference type="GO" id="GO:0008320">
    <property type="term" value="F:protein transmembrane transporter activity"/>
    <property type="evidence" value="ECO:0007669"/>
    <property type="project" value="TreeGrafter"/>
</dbReference>
<dbReference type="Pfam" id="PF08479">
    <property type="entry name" value="POTRA_2"/>
    <property type="match status" value="1"/>
</dbReference>
<name>H8GMN3_METAL</name>
<gene>
    <name evidence="6" type="ORF">Metal_0419</name>
</gene>
<evidence type="ECO:0000256" key="3">
    <source>
        <dbReference type="ARBA" id="ARBA00023237"/>
    </source>
</evidence>
<dbReference type="STRING" id="686340.Metal_0419"/>
<dbReference type="Gene3D" id="2.40.160.50">
    <property type="entry name" value="membrane protein fhac: a member of the omp85/tpsb transporter family"/>
    <property type="match status" value="1"/>
</dbReference>